<dbReference type="PRINTS" id="PR00507">
    <property type="entry name" value="N12N6MTFRASE"/>
</dbReference>
<reference evidence="9 12" key="3">
    <citation type="submission" date="2016-08" db="EMBL/GenBank/DDBJ databases">
        <authorList>
            <person name="Seilhamer J.J."/>
        </authorList>
    </citation>
    <scope>NUCLEOTIDE SEQUENCE [LARGE SCALE GENOMIC DNA]</scope>
    <source>
        <strain evidence="9 12">NML150140-1</strain>
    </source>
</reference>
<evidence type="ECO:0000256" key="4">
    <source>
        <dbReference type="ARBA" id="ARBA00048391"/>
    </source>
</evidence>
<dbReference type="GO" id="GO:0032259">
    <property type="term" value="P:methylation"/>
    <property type="evidence" value="ECO:0007669"/>
    <property type="project" value="UniProtKB-KW"/>
</dbReference>
<proteinExistence type="inferred from homology"/>
<evidence type="ECO:0000313" key="13">
    <source>
        <dbReference type="Proteomes" id="UP000094869"/>
    </source>
</evidence>
<dbReference type="EMBL" id="MEHD01000008">
    <property type="protein sequence ID" value="ODR61028.1"/>
    <property type="molecule type" value="Genomic_DNA"/>
</dbReference>
<dbReference type="InterPro" id="IPR002052">
    <property type="entry name" value="DNA_methylase_N6_adenine_CS"/>
</dbReference>
<dbReference type="InterPro" id="IPR019874">
    <property type="entry name" value="RF_methyltr_PrmC"/>
</dbReference>
<feature type="domain" description="Methyltransferase small" evidence="6">
    <location>
        <begin position="97"/>
        <end position="189"/>
    </location>
</feature>
<dbReference type="NCBIfam" id="TIGR00536">
    <property type="entry name" value="hemK_fam"/>
    <property type="match status" value="1"/>
</dbReference>
<dbReference type="OrthoDB" id="9800643at2"/>
<dbReference type="InterPro" id="IPR029063">
    <property type="entry name" value="SAM-dependent_MTases_sf"/>
</dbReference>
<dbReference type="CDD" id="cd02440">
    <property type="entry name" value="AdoMet_MTases"/>
    <property type="match status" value="1"/>
</dbReference>
<dbReference type="PROSITE" id="PS00092">
    <property type="entry name" value="N6_MTASE"/>
    <property type="match status" value="1"/>
</dbReference>
<name>A0A1E2ZZI6_9FIRM</name>
<comment type="similarity">
    <text evidence="5">Belongs to the protein N5-glutamine methyltransferase family. PrmC subfamily.</text>
</comment>
<feature type="binding site" evidence="5">
    <location>
        <begin position="182"/>
        <end position="185"/>
    </location>
    <ligand>
        <name>substrate</name>
    </ligand>
</feature>
<gene>
    <name evidence="5 8" type="primary">prmC</name>
    <name evidence="9" type="ORF">BEI59_27885</name>
    <name evidence="8" type="ORF">BEI61_05897</name>
    <name evidence="10" type="ORF">BEI63_02730</name>
</gene>
<dbReference type="SUPFAM" id="SSF53335">
    <property type="entry name" value="S-adenosyl-L-methionine-dependent methyltransferases"/>
    <property type="match status" value="1"/>
</dbReference>
<feature type="binding site" evidence="5">
    <location>
        <position position="182"/>
    </location>
    <ligand>
        <name>S-adenosyl-L-methionine</name>
        <dbReference type="ChEBI" id="CHEBI:59789"/>
    </ligand>
</feature>
<evidence type="ECO:0000256" key="2">
    <source>
        <dbReference type="ARBA" id="ARBA00022679"/>
    </source>
</evidence>
<dbReference type="NCBIfam" id="TIGR03534">
    <property type="entry name" value="RF_mod_PrmC"/>
    <property type="match status" value="1"/>
</dbReference>
<comment type="caution">
    <text evidence="8">The sequence shown here is derived from an EMBL/GenBank/DDBJ whole genome shotgun (WGS) entry which is preliminary data.</text>
</comment>
<dbReference type="EMBL" id="MEHA01000029">
    <property type="protein sequence ID" value="ODR44617.1"/>
    <property type="molecule type" value="Genomic_DNA"/>
</dbReference>
<dbReference type="Proteomes" id="UP000094067">
    <property type="component" value="Unassembled WGS sequence"/>
</dbReference>
<dbReference type="InterPro" id="IPR040758">
    <property type="entry name" value="PrmC_N"/>
</dbReference>
<evidence type="ECO:0000313" key="8">
    <source>
        <dbReference type="EMBL" id="ODM01898.1"/>
    </source>
</evidence>
<dbReference type="EMBL" id="MCGH01000005">
    <property type="protein sequence ID" value="ODM01898.1"/>
    <property type="molecule type" value="Genomic_DNA"/>
</dbReference>
<protein>
    <recommendedName>
        <fullName evidence="5">Release factor glutamine methyltransferase</fullName>
        <shortName evidence="5">RF MTase</shortName>
        <ecNumber evidence="5">2.1.1.297</ecNumber>
    </recommendedName>
    <alternativeName>
        <fullName evidence="5">N5-glutamine methyltransferase PrmC</fullName>
    </alternativeName>
    <alternativeName>
        <fullName evidence="5">Protein-(glutamine-N5) MTase PrmC</fullName>
    </alternativeName>
    <alternativeName>
        <fullName evidence="5">Protein-glutamine N-methyltransferase PrmC</fullName>
    </alternativeName>
</protein>
<keyword evidence="13" id="KW-1185">Reference proteome</keyword>
<evidence type="ECO:0000259" key="6">
    <source>
        <dbReference type="Pfam" id="PF05175"/>
    </source>
</evidence>
<dbReference type="InterPro" id="IPR007848">
    <property type="entry name" value="Small_mtfrase_dom"/>
</dbReference>
<evidence type="ECO:0000256" key="5">
    <source>
        <dbReference type="HAMAP-Rule" id="MF_02126"/>
    </source>
</evidence>
<dbReference type="Pfam" id="PF17827">
    <property type="entry name" value="PrmC_N"/>
    <property type="match status" value="1"/>
</dbReference>
<evidence type="ECO:0000259" key="7">
    <source>
        <dbReference type="Pfam" id="PF17827"/>
    </source>
</evidence>
<keyword evidence="3 5" id="KW-0949">S-adenosyl-L-methionine</keyword>
<feature type="domain" description="Release factor glutamine methyltransferase N-terminal" evidence="7">
    <location>
        <begin position="8"/>
        <end position="75"/>
    </location>
</feature>
<organism evidence="8 11">
    <name type="scientific">Eisenbergiella tayi</name>
    <dbReference type="NCBI Taxonomy" id="1432052"/>
    <lineage>
        <taxon>Bacteria</taxon>
        <taxon>Bacillati</taxon>
        <taxon>Bacillota</taxon>
        <taxon>Clostridia</taxon>
        <taxon>Lachnospirales</taxon>
        <taxon>Lachnospiraceae</taxon>
        <taxon>Eisenbergiella</taxon>
    </lineage>
</organism>
<dbReference type="Gene3D" id="3.40.50.150">
    <property type="entry name" value="Vaccinia Virus protein VP39"/>
    <property type="match status" value="1"/>
</dbReference>
<evidence type="ECO:0000256" key="3">
    <source>
        <dbReference type="ARBA" id="ARBA00022691"/>
    </source>
</evidence>
<dbReference type="GO" id="GO:0003676">
    <property type="term" value="F:nucleic acid binding"/>
    <property type="evidence" value="ECO:0007669"/>
    <property type="project" value="InterPro"/>
</dbReference>
<dbReference type="InterPro" id="IPR004556">
    <property type="entry name" value="HemK-like"/>
</dbReference>
<dbReference type="PATRIC" id="fig|1432052.4.peg.6529"/>
<dbReference type="GO" id="GO:0102559">
    <property type="term" value="F:peptide chain release factor N(5)-glutamine methyltransferase activity"/>
    <property type="evidence" value="ECO:0007669"/>
    <property type="project" value="UniProtKB-EC"/>
</dbReference>
<comment type="caution">
    <text evidence="5">Lacks conserved residue(s) required for the propagation of feature annotation.</text>
</comment>
<dbReference type="Gene3D" id="1.10.8.10">
    <property type="entry name" value="DNA helicase RuvA subunit, C-terminal domain"/>
    <property type="match status" value="1"/>
</dbReference>
<evidence type="ECO:0000313" key="9">
    <source>
        <dbReference type="EMBL" id="ODR44617.1"/>
    </source>
</evidence>
<dbReference type="InterPro" id="IPR050320">
    <property type="entry name" value="N5-glutamine_MTase"/>
</dbReference>
<evidence type="ECO:0000313" key="12">
    <source>
        <dbReference type="Proteomes" id="UP000094271"/>
    </source>
</evidence>
<dbReference type="Proteomes" id="UP000094869">
    <property type="component" value="Unassembled WGS sequence"/>
</dbReference>
<dbReference type="PANTHER" id="PTHR18895">
    <property type="entry name" value="HEMK METHYLTRANSFERASE"/>
    <property type="match status" value="1"/>
</dbReference>
<keyword evidence="1 5" id="KW-0489">Methyltransferase</keyword>
<dbReference type="PANTHER" id="PTHR18895:SF74">
    <property type="entry name" value="MTRF1L RELEASE FACTOR GLUTAMINE METHYLTRANSFERASE"/>
    <property type="match status" value="1"/>
</dbReference>
<dbReference type="Proteomes" id="UP000094271">
    <property type="component" value="Unassembled WGS sequence"/>
</dbReference>
<comment type="catalytic activity">
    <reaction evidence="4 5">
        <text>L-glutaminyl-[peptide chain release factor] + S-adenosyl-L-methionine = N(5)-methyl-L-glutaminyl-[peptide chain release factor] + S-adenosyl-L-homocysteine + H(+)</text>
        <dbReference type="Rhea" id="RHEA:42896"/>
        <dbReference type="Rhea" id="RHEA-COMP:10271"/>
        <dbReference type="Rhea" id="RHEA-COMP:10272"/>
        <dbReference type="ChEBI" id="CHEBI:15378"/>
        <dbReference type="ChEBI" id="CHEBI:30011"/>
        <dbReference type="ChEBI" id="CHEBI:57856"/>
        <dbReference type="ChEBI" id="CHEBI:59789"/>
        <dbReference type="ChEBI" id="CHEBI:61891"/>
        <dbReference type="EC" id="2.1.1.297"/>
    </reaction>
</comment>
<reference evidence="10 13" key="2">
    <citation type="submission" date="2016-08" db="EMBL/GenBank/DDBJ databases">
        <title>Characterization of Isolates of Eisenbergiella tayi Derived from Blood Cultures, Using Whole Genome Sequencing.</title>
        <authorList>
            <person name="Bernier A.-M."/>
            <person name="Burdz T."/>
            <person name="Wiebe D."/>
            <person name="Bernard K."/>
        </authorList>
    </citation>
    <scope>NUCLEOTIDE SEQUENCE [LARGE SCALE GENOMIC DNA]</scope>
    <source>
        <strain evidence="10 13">NML120146</strain>
    </source>
</reference>
<dbReference type="EC" id="2.1.1.297" evidence="5"/>
<dbReference type="FunFam" id="3.40.50.150:FF:000053">
    <property type="entry name" value="Release factor glutamine methyltransferase"/>
    <property type="match status" value="1"/>
</dbReference>
<evidence type="ECO:0000313" key="10">
    <source>
        <dbReference type="EMBL" id="ODR61028.1"/>
    </source>
</evidence>
<evidence type="ECO:0000256" key="1">
    <source>
        <dbReference type="ARBA" id="ARBA00022603"/>
    </source>
</evidence>
<feature type="binding site" evidence="5">
    <location>
        <position position="141"/>
    </location>
    <ligand>
        <name>S-adenosyl-L-methionine</name>
        <dbReference type="ChEBI" id="CHEBI:59789"/>
    </ligand>
</feature>
<sequence>MNYKEGYDWGKQSLETAGVSEAELDARLLLEKICGTDRNTLLVHGDRLLTEEEKNRYQDWIQKRAQHIPLQHLTGEQEFMGLTFLVNGHVLIPRQDTEILVEEVMREMMDGSRILDMCTGSGCILLSLLHYSNDCRGTGADISQEALAVAGENARRLGIQACFLRSDLFEKIEDKYDIIVSNPPYIQTRVIDGLMDEVRLHEPLSALDGGEDGLVFYRKILEGCPEHLVRGGSLYFEIGYDQGEAVKELMEKHGFSEVRVTKDFAGLDRVVSGLWYE</sequence>
<dbReference type="AlphaFoldDB" id="A0A1E2ZZI6"/>
<comment type="function">
    <text evidence="5">Methylates the class 1 translation termination release factors RF1/PrfA and RF2/PrfB on the glutamine residue of the universally conserved GGQ motif.</text>
</comment>
<reference evidence="8 11" key="1">
    <citation type="submission" date="2016-07" db="EMBL/GenBank/DDBJ databases">
        <title>Characterization of isolates of Eisenbergiella tayi derived from blood cultures, using whole genome sequencing.</title>
        <authorList>
            <person name="Burdz T."/>
            <person name="Wiebe D."/>
            <person name="Huynh C."/>
            <person name="Bernard K."/>
        </authorList>
    </citation>
    <scope>NUCLEOTIDE SEQUENCE [LARGE SCALE GENOMIC DNA]</scope>
    <source>
        <strain evidence="8 11">NML 110608</strain>
    </source>
</reference>
<dbReference type="RefSeq" id="WP_069155165.1">
    <property type="nucleotide sequence ID" value="NZ_DBFYTW010000081.1"/>
</dbReference>
<accession>A0A1E2ZZI6</accession>
<keyword evidence="2 5" id="KW-0808">Transferase</keyword>
<dbReference type="HAMAP" id="MF_02126">
    <property type="entry name" value="RF_methyltr_PrmC"/>
    <property type="match status" value="1"/>
</dbReference>
<dbReference type="Pfam" id="PF05175">
    <property type="entry name" value="MTS"/>
    <property type="match status" value="1"/>
</dbReference>
<evidence type="ECO:0000313" key="11">
    <source>
        <dbReference type="Proteomes" id="UP000094067"/>
    </source>
</evidence>